<feature type="compositionally biased region" description="Polar residues" evidence="1">
    <location>
        <begin position="133"/>
        <end position="154"/>
    </location>
</feature>
<dbReference type="AlphaFoldDB" id="A0A699Q3W7"/>
<feature type="non-terminal residue" evidence="2">
    <location>
        <position position="1"/>
    </location>
</feature>
<gene>
    <name evidence="2" type="ORF">Tci_834433</name>
</gene>
<protein>
    <submittedName>
        <fullName evidence="2">Uncharacterized protein</fullName>
    </submittedName>
</protein>
<feature type="region of interest" description="Disordered" evidence="1">
    <location>
        <begin position="126"/>
        <end position="166"/>
    </location>
</feature>
<sequence length="217" mass="22347">AQRHVVEGEVAAAVLNVLVGVARHGGGPRHDAKHRRVGAQVNGRAENSQVGLPIGRGRAHQVGGLKAGQAIDEDLTAAPGWRCLSGWLEAAVLGGLLYPGTGGCAASAAPLLPNTRLAITSMAATSAGRVKRPTSNSAPIPASTNGSPVANTLTKAGGKGDAANSFSMPARKTGSFGIRTSPCIRKLTPSSRRPSTKANSKLLRFIEDEFVYKRPSC</sequence>
<comment type="caution">
    <text evidence="2">The sequence shown here is derived from an EMBL/GenBank/DDBJ whole genome shotgun (WGS) entry which is preliminary data.</text>
</comment>
<evidence type="ECO:0000313" key="2">
    <source>
        <dbReference type="EMBL" id="GFC62463.1"/>
    </source>
</evidence>
<name>A0A699Q3W7_TANCI</name>
<reference evidence="2" key="1">
    <citation type="journal article" date="2019" name="Sci. Rep.">
        <title>Draft genome of Tanacetum cinerariifolium, the natural source of mosquito coil.</title>
        <authorList>
            <person name="Yamashiro T."/>
            <person name="Shiraishi A."/>
            <person name="Satake H."/>
            <person name="Nakayama K."/>
        </authorList>
    </citation>
    <scope>NUCLEOTIDE SEQUENCE</scope>
</reference>
<proteinExistence type="predicted"/>
<dbReference type="EMBL" id="BKCJ010994010">
    <property type="protein sequence ID" value="GFC62463.1"/>
    <property type="molecule type" value="Genomic_DNA"/>
</dbReference>
<accession>A0A699Q3W7</accession>
<evidence type="ECO:0000256" key="1">
    <source>
        <dbReference type="SAM" id="MobiDB-lite"/>
    </source>
</evidence>
<organism evidence="2">
    <name type="scientific">Tanacetum cinerariifolium</name>
    <name type="common">Dalmatian daisy</name>
    <name type="synonym">Chrysanthemum cinerariifolium</name>
    <dbReference type="NCBI Taxonomy" id="118510"/>
    <lineage>
        <taxon>Eukaryota</taxon>
        <taxon>Viridiplantae</taxon>
        <taxon>Streptophyta</taxon>
        <taxon>Embryophyta</taxon>
        <taxon>Tracheophyta</taxon>
        <taxon>Spermatophyta</taxon>
        <taxon>Magnoliopsida</taxon>
        <taxon>eudicotyledons</taxon>
        <taxon>Gunneridae</taxon>
        <taxon>Pentapetalae</taxon>
        <taxon>asterids</taxon>
        <taxon>campanulids</taxon>
        <taxon>Asterales</taxon>
        <taxon>Asteraceae</taxon>
        <taxon>Asteroideae</taxon>
        <taxon>Anthemideae</taxon>
        <taxon>Anthemidinae</taxon>
        <taxon>Tanacetum</taxon>
    </lineage>
</organism>